<dbReference type="PROSITE" id="PS50011">
    <property type="entry name" value="PROTEIN_KINASE_DOM"/>
    <property type="match status" value="1"/>
</dbReference>
<evidence type="ECO:0000256" key="6">
    <source>
        <dbReference type="ARBA" id="ARBA00022840"/>
    </source>
</evidence>
<reference evidence="11" key="2">
    <citation type="submission" date="2016-04" db="EMBL/GenBank/DDBJ databases">
        <title>First Complete Genome Sequence of a Subdivision 6 Acidobacterium.</title>
        <authorList>
            <person name="Huang S."/>
            <person name="Vieira S."/>
            <person name="Bunk B."/>
            <person name="Riedel T."/>
            <person name="Sproeer C."/>
            <person name="Overmann J."/>
        </authorList>
    </citation>
    <scope>NUCLEOTIDE SEQUENCE [LARGE SCALE GENOMIC DNA]</scope>
    <source>
        <strain evidence="11">DSM 100886 HEG_-6_39</strain>
    </source>
</reference>
<keyword evidence="11" id="KW-1185">Reference proteome</keyword>
<sequence length="864" mass="93519">MRPDRWTKIEELLQAALEHTGAERSAFLASACEGDTDLRDQVEALLDADQLAQGFLETSALEDAADLFIDGHSEPVAGSRIAHYVVEQRLGSGGNGEVYLARDIRLGRRIALKLLDDAIADDGASRARFLREARLASAISHPHVCAVYEVGEADGHLFIAMQYVEGETLRHRIAGRPLAFDEFCAIALQVSEALAAAHALGIVHHDVKTCNIMITPQSQAMVLDFGLARMREQGEVAAQGRATIPGAVFGTPASMSPEQALGGAVDHRSDIFSFGVVLYEMATGQMPFRGDSPTEVVRAVLRTRPTPIAELNAALPERVSGVVERALAKDPADRYQSIEAMRVDLHDIADNDAIAPAASRASARGPALALAFAAMVAVPLIVITVWPAGQPVQVATAAPRGRSIAVLPFKSLVSTERNEALELGMADTLIASLSTIPELDVRPISAVRNYGGLQQDALAAGREQRVDAVVDGGIQTSADRVRVTVRLLNVSDGRQLWASRFEEPLTNIFALQDAVAERVSAALTVRLAANQAHEKRYVADVEAYQLYLLGRYHLVRLTDDGFSRALHYFEQAVARDPAYAQAHAGMAKAYVSLSGFNAWPPSEGFPKARQSAETALRLDEGLADAHAALADAIFLHGWNWGAAEREYRRALELNPGDADAHMAYGFYLGAMGRHDDAIKESTRAVELDPLSPTLIAGLGGVLHVARRHEEAGVQFRRALAMDPNFGYGHWGLGRALLEQRRYGPAAEAFRRSIPLSGDSPDETAELARTYALAGKRSEALALIARLTRLSTRRYVAPTTFAVLHAALGDKDKAFSWLARAREKRDFLLVLAAVEPMFDPLRDDARFTALLASMKLAGPLPNPAR</sequence>
<proteinExistence type="predicted"/>
<feature type="repeat" description="TPR" evidence="7">
    <location>
        <begin position="692"/>
        <end position="725"/>
    </location>
</feature>
<keyword evidence="5 10" id="KW-0418">Kinase</keyword>
<name>A0A143PV78_LUTPR</name>
<keyword evidence="7" id="KW-0802">TPR repeat</keyword>
<dbReference type="AlphaFoldDB" id="A0A143PV78"/>
<dbReference type="Gene3D" id="1.25.40.10">
    <property type="entry name" value="Tetratricopeptide repeat domain"/>
    <property type="match status" value="2"/>
</dbReference>
<evidence type="ECO:0000313" key="11">
    <source>
        <dbReference type="Proteomes" id="UP000076079"/>
    </source>
</evidence>
<dbReference type="STRING" id="1855912.LuPra_05345"/>
<accession>A0A143PV78</accession>
<dbReference type="PROSITE" id="PS50005">
    <property type="entry name" value="TPR"/>
    <property type="match status" value="2"/>
</dbReference>
<dbReference type="InterPro" id="IPR011990">
    <property type="entry name" value="TPR-like_helical_dom_sf"/>
</dbReference>
<dbReference type="Gene3D" id="3.40.50.10070">
    <property type="entry name" value="TolB, N-terminal domain"/>
    <property type="match status" value="1"/>
</dbReference>
<dbReference type="PATRIC" id="fig|1813736.3.peg.5623"/>
<dbReference type="InterPro" id="IPR000719">
    <property type="entry name" value="Prot_kinase_dom"/>
</dbReference>
<evidence type="ECO:0000256" key="4">
    <source>
        <dbReference type="ARBA" id="ARBA00022741"/>
    </source>
</evidence>
<feature type="binding site" evidence="8">
    <location>
        <position position="113"/>
    </location>
    <ligand>
        <name>ATP</name>
        <dbReference type="ChEBI" id="CHEBI:30616"/>
    </ligand>
</feature>
<keyword evidence="4 8" id="KW-0547">Nucleotide-binding</keyword>
<dbReference type="PANTHER" id="PTHR43289:SF6">
    <property type="entry name" value="SERINE_THREONINE-PROTEIN KINASE NEKL-3"/>
    <property type="match status" value="1"/>
</dbReference>
<evidence type="ECO:0000256" key="2">
    <source>
        <dbReference type="ARBA" id="ARBA00022527"/>
    </source>
</evidence>
<dbReference type="InterPro" id="IPR011009">
    <property type="entry name" value="Kinase-like_dom_sf"/>
</dbReference>
<dbReference type="PROSITE" id="PS00107">
    <property type="entry name" value="PROTEIN_KINASE_ATP"/>
    <property type="match status" value="1"/>
</dbReference>
<keyword evidence="3 10" id="KW-0808">Transferase</keyword>
<dbReference type="FunFam" id="1.10.510.10:FF:000021">
    <property type="entry name" value="Serine/threonine protein kinase"/>
    <property type="match status" value="1"/>
</dbReference>
<dbReference type="SMART" id="SM00220">
    <property type="entry name" value="S_TKc"/>
    <property type="match status" value="1"/>
</dbReference>
<keyword evidence="2" id="KW-0723">Serine/threonine-protein kinase</keyword>
<dbReference type="CDD" id="cd14014">
    <property type="entry name" value="STKc_PknB_like"/>
    <property type="match status" value="1"/>
</dbReference>
<dbReference type="Gene3D" id="3.30.200.20">
    <property type="entry name" value="Phosphorylase Kinase, domain 1"/>
    <property type="match status" value="1"/>
</dbReference>
<dbReference type="Gene3D" id="1.10.510.10">
    <property type="entry name" value="Transferase(Phosphotransferase) domain 1"/>
    <property type="match status" value="1"/>
</dbReference>
<reference evidence="10 11" key="1">
    <citation type="journal article" date="2016" name="Genome Announc.">
        <title>First Complete Genome Sequence of a Subdivision 6 Acidobacterium Strain.</title>
        <authorList>
            <person name="Huang S."/>
            <person name="Vieira S."/>
            <person name="Bunk B."/>
            <person name="Riedel T."/>
            <person name="Sproer C."/>
            <person name="Overmann J."/>
        </authorList>
    </citation>
    <scope>NUCLEOTIDE SEQUENCE [LARGE SCALE GENOMIC DNA]</scope>
    <source>
        <strain evidence="11">DSM 100886 HEG_-6_39</strain>
    </source>
</reference>
<dbReference type="SUPFAM" id="SSF56112">
    <property type="entry name" value="Protein kinase-like (PK-like)"/>
    <property type="match status" value="1"/>
</dbReference>
<dbReference type="InterPro" id="IPR017441">
    <property type="entry name" value="Protein_kinase_ATP_BS"/>
</dbReference>
<dbReference type="Pfam" id="PF00069">
    <property type="entry name" value="Pkinase"/>
    <property type="match status" value="1"/>
</dbReference>
<dbReference type="PANTHER" id="PTHR43289">
    <property type="entry name" value="MITOGEN-ACTIVATED PROTEIN KINASE KINASE KINASE 20-RELATED"/>
    <property type="match status" value="1"/>
</dbReference>
<dbReference type="GO" id="GO:0005524">
    <property type="term" value="F:ATP binding"/>
    <property type="evidence" value="ECO:0007669"/>
    <property type="project" value="UniProtKB-UniRule"/>
</dbReference>
<dbReference type="Pfam" id="PF13432">
    <property type="entry name" value="TPR_16"/>
    <property type="match status" value="1"/>
</dbReference>
<dbReference type="SMART" id="SM00028">
    <property type="entry name" value="TPR"/>
    <property type="match status" value="5"/>
</dbReference>
<dbReference type="KEGG" id="abac:LuPra_05345"/>
<dbReference type="Pfam" id="PF13431">
    <property type="entry name" value="TPR_17"/>
    <property type="match status" value="1"/>
</dbReference>
<evidence type="ECO:0000256" key="3">
    <source>
        <dbReference type="ARBA" id="ARBA00022679"/>
    </source>
</evidence>
<evidence type="ECO:0000256" key="1">
    <source>
        <dbReference type="ARBA" id="ARBA00012513"/>
    </source>
</evidence>
<dbReference type="RefSeq" id="WP_162472837.1">
    <property type="nucleotide sequence ID" value="NZ_CP015136.1"/>
</dbReference>
<keyword evidence="6 8" id="KW-0067">ATP-binding</keyword>
<evidence type="ECO:0000256" key="8">
    <source>
        <dbReference type="PROSITE-ProRule" id="PRU10141"/>
    </source>
</evidence>
<evidence type="ECO:0000256" key="7">
    <source>
        <dbReference type="PROSITE-ProRule" id="PRU00339"/>
    </source>
</evidence>
<organism evidence="10 11">
    <name type="scientific">Luteitalea pratensis</name>
    <dbReference type="NCBI Taxonomy" id="1855912"/>
    <lineage>
        <taxon>Bacteria</taxon>
        <taxon>Pseudomonadati</taxon>
        <taxon>Acidobacteriota</taxon>
        <taxon>Vicinamibacteria</taxon>
        <taxon>Vicinamibacterales</taxon>
        <taxon>Vicinamibacteraceae</taxon>
        <taxon>Luteitalea</taxon>
    </lineage>
</organism>
<evidence type="ECO:0000313" key="10">
    <source>
        <dbReference type="EMBL" id="AMY12073.1"/>
    </source>
</evidence>
<dbReference type="SUPFAM" id="SSF48452">
    <property type="entry name" value="TPR-like"/>
    <property type="match status" value="1"/>
</dbReference>
<dbReference type="NCBIfam" id="NF047558">
    <property type="entry name" value="TPR_END_plus"/>
    <property type="match status" value="1"/>
</dbReference>
<dbReference type="InterPro" id="IPR019734">
    <property type="entry name" value="TPR_rpt"/>
</dbReference>
<dbReference type="PROSITE" id="PS00108">
    <property type="entry name" value="PROTEIN_KINASE_ST"/>
    <property type="match status" value="1"/>
</dbReference>
<evidence type="ECO:0000259" key="9">
    <source>
        <dbReference type="PROSITE" id="PS50011"/>
    </source>
</evidence>
<feature type="domain" description="Protein kinase" evidence="9">
    <location>
        <begin position="84"/>
        <end position="349"/>
    </location>
</feature>
<dbReference type="InterPro" id="IPR008271">
    <property type="entry name" value="Ser/Thr_kinase_AS"/>
</dbReference>
<dbReference type="EMBL" id="CP015136">
    <property type="protein sequence ID" value="AMY12073.1"/>
    <property type="molecule type" value="Genomic_DNA"/>
</dbReference>
<feature type="repeat" description="TPR" evidence="7">
    <location>
        <begin position="658"/>
        <end position="691"/>
    </location>
</feature>
<protein>
    <recommendedName>
        <fullName evidence="1">non-specific serine/threonine protein kinase</fullName>
        <ecNumber evidence="1">2.7.11.1</ecNumber>
    </recommendedName>
</protein>
<dbReference type="EC" id="2.7.11.1" evidence="1"/>
<evidence type="ECO:0000256" key="5">
    <source>
        <dbReference type="ARBA" id="ARBA00022777"/>
    </source>
</evidence>
<dbReference type="GO" id="GO:0004674">
    <property type="term" value="F:protein serine/threonine kinase activity"/>
    <property type="evidence" value="ECO:0007669"/>
    <property type="project" value="UniProtKB-KW"/>
</dbReference>
<dbReference type="Proteomes" id="UP000076079">
    <property type="component" value="Chromosome"/>
</dbReference>
<gene>
    <name evidence="10" type="primary">pknB_23</name>
    <name evidence="10" type="ORF">LuPra_05345</name>
</gene>